<dbReference type="SUPFAM" id="SSF52540">
    <property type="entry name" value="P-loop containing nucleoside triphosphate hydrolases"/>
    <property type="match status" value="1"/>
</dbReference>
<reference evidence="1 2" key="1">
    <citation type="submission" date="2015-04" db="EMBL/GenBank/DDBJ databases">
        <title>Evaluation of non-dairy Lactococcus lactis with potential dairy applications reveals extensive phenotype-genotype disparity.</title>
        <authorList>
            <person name="Cavanagh D."/>
            <person name="Casey A."/>
            <person name="Altermann E."/>
            <person name="Cotter P."/>
            <person name="Fitzgerald G.F."/>
            <person name="McAuliffe O."/>
        </authorList>
    </citation>
    <scope>NUCLEOTIDE SEQUENCE [LARGE SCALE GENOMIC DNA]</scope>
    <source>
        <strain evidence="1 2">DPC6856</strain>
    </source>
</reference>
<comment type="caution">
    <text evidence="1">The sequence shown here is derived from an EMBL/GenBank/DDBJ whole genome shotgun (WGS) entry which is preliminary data.</text>
</comment>
<accession>A0ABR5EE11</accession>
<proteinExistence type="predicted"/>
<evidence type="ECO:0000313" key="1">
    <source>
        <dbReference type="EMBL" id="KKW70312.1"/>
    </source>
</evidence>
<keyword evidence="2" id="KW-1185">Reference proteome</keyword>
<organism evidence="1 2">
    <name type="scientific">Lactococcus lactis subsp. cremoris</name>
    <name type="common">Streptococcus cremoris</name>
    <dbReference type="NCBI Taxonomy" id="1359"/>
    <lineage>
        <taxon>Bacteria</taxon>
        <taxon>Bacillati</taxon>
        <taxon>Bacillota</taxon>
        <taxon>Bacilli</taxon>
        <taxon>Lactobacillales</taxon>
        <taxon>Streptococcaceae</taxon>
        <taxon>Lactococcus</taxon>
    </lineage>
</organism>
<dbReference type="Proteomes" id="UP000034513">
    <property type="component" value="Unassembled WGS sequence"/>
</dbReference>
<dbReference type="RefSeq" id="WP_341423354.1">
    <property type="nucleotide sequence ID" value="NZ_LAVW01000151.1"/>
</dbReference>
<protein>
    <recommendedName>
        <fullName evidence="3">AAA family ATPase</fullName>
    </recommendedName>
</protein>
<evidence type="ECO:0008006" key="3">
    <source>
        <dbReference type="Google" id="ProtNLM"/>
    </source>
</evidence>
<name>A0ABR5EE11_LACLC</name>
<dbReference type="Pfam" id="PF13479">
    <property type="entry name" value="AAA_24"/>
    <property type="match status" value="1"/>
</dbReference>
<dbReference type="EMBL" id="LAVW01000151">
    <property type="protein sequence ID" value="KKW70312.1"/>
    <property type="molecule type" value="Genomic_DNA"/>
</dbReference>
<evidence type="ECO:0000313" key="2">
    <source>
        <dbReference type="Proteomes" id="UP000034513"/>
    </source>
</evidence>
<sequence>MAFNITSGPTATAQKVVLYGVEGIGKSTFASQFPNAVFIDIEGSTSNMDVMRMPSSPKLANDYG</sequence>
<gene>
    <name evidence="1" type="ORF">VN93_2210</name>
</gene>
<dbReference type="InterPro" id="IPR027417">
    <property type="entry name" value="P-loop_NTPase"/>
</dbReference>